<evidence type="ECO:0000313" key="7">
    <source>
        <dbReference type="EMBL" id="WCT78796.1"/>
    </source>
</evidence>
<dbReference type="PANTHER" id="PTHR43531">
    <property type="entry name" value="PROTEIN ICFG"/>
    <property type="match status" value="1"/>
</dbReference>
<dbReference type="PROSITE" id="PS50111">
    <property type="entry name" value="CHEMOTAXIS_TRANSDUC_2"/>
    <property type="match status" value="1"/>
</dbReference>
<feature type="transmembrane region" description="Helical" evidence="4">
    <location>
        <begin position="60"/>
        <end position="86"/>
    </location>
</feature>
<dbReference type="Pfam" id="PF00015">
    <property type="entry name" value="MCPsignal"/>
    <property type="match status" value="1"/>
</dbReference>
<accession>A0ABY7TZS8</accession>
<feature type="domain" description="HAMP" evidence="6">
    <location>
        <begin position="88"/>
        <end position="141"/>
    </location>
</feature>
<feature type="domain" description="Methyl-accepting transducer" evidence="5">
    <location>
        <begin position="201"/>
        <end position="430"/>
    </location>
</feature>
<evidence type="ECO:0000259" key="6">
    <source>
        <dbReference type="PROSITE" id="PS50885"/>
    </source>
</evidence>
<dbReference type="InterPro" id="IPR003660">
    <property type="entry name" value="HAMP_dom"/>
</dbReference>
<proteinExistence type="inferred from homology"/>
<dbReference type="EMBL" id="CP117417">
    <property type="protein sequence ID" value="WCT78796.1"/>
    <property type="molecule type" value="Genomic_DNA"/>
</dbReference>
<dbReference type="PROSITE" id="PS50885">
    <property type="entry name" value="HAMP"/>
    <property type="match status" value="2"/>
</dbReference>
<name>A0ABY7TZS8_9SPHN</name>
<evidence type="ECO:0000313" key="8">
    <source>
        <dbReference type="Proteomes" id="UP001218231"/>
    </source>
</evidence>
<gene>
    <name evidence="7" type="ORF">PQ457_07460</name>
</gene>
<feature type="domain" description="HAMP" evidence="6">
    <location>
        <begin position="144"/>
        <end position="196"/>
    </location>
</feature>
<dbReference type="SUPFAM" id="SSF58104">
    <property type="entry name" value="Methyl-accepting chemotaxis protein (MCP) signaling domain"/>
    <property type="match status" value="1"/>
</dbReference>
<evidence type="ECO:0000256" key="3">
    <source>
        <dbReference type="PROSITE-ProRule" id="PRU00284"/>
    </source>
</evidence>
<dbReference type="PANTHER" id="PTHR43531:SF11">
    <property type="entry name" value="METHYL-ACCEPTING CHEMOTAXIS PROTEIN 3"/>
    <property type="match status" value="1"/>
</dbReference>
<dbReference type="InterPro" id="IPR004089">
    <property type="entry name" value="MCPsignal_dom"/>
</dbReference>
<dbReference type="SMART" id="SM00283">
    <property type="entry name" value="MA"/>
    <property type="match status" value="1"/>
</dbReference>
<dbReference type="Gene3D" id="6.10.340.10">
    <property type="match status" value="1"/>
</dbReference>
<evidence type="ECO:0000256" key="2">
    <source>
        <dbReference type="ARBA" id="ARBA00029447"/>
    </source>
</evidence>
<dbReference type="SUPFAM" id="SSF158472">
    <property type="entry name" value="HAMP domain-like"/>
    <property type="match status" value="1"/>
</dbReference>
<dbReference type="RefSeq" id="WP_273619097.1">
    <property type="nucleotide sequence ID" value="NZ_CP117417.1"/>
</dbReference>
<sequence>MLSGNSSTPGIRQKLVFCLGALAAVSVVQVSAATFLHYRLYAANQALSAAAGAAGGVDGLIMAAVITTLITIVVGAGTLLWAGLFVSRAVVEPVSHLAQCLNAMASGNYDVALEGEDNGDEVAQMYAAAAVFRQTALAKQAADEQQHKVVRALSEGLDRLAAQDLEFRIEAAFPADYEQLRVNFNQALISLAKAIGSVRVGAASVMESIQDIRSASDDMAQRNTQQAATLEETAAAMSQVTDGVQETATRATEVQRAIAETCTQADEGAGVVTRAIDAMAALESSATEIGKIVGVIDGIAFQTNLLALNAGVEAARAGEAGKGFAVVANEVRALAQRSAEAARNIGGLIHDSADQVSGGVALVRETGDLLRHIMGRVGEINEVITDIATSAELQAQNIHQVNNAVSELDRVTQKNAAMVEQTTAATRDLAHEAEQLSAMVRTFRTRDTDARAHSRDKAAARRLSSVPQRNVMPVAGNLALAPAPSGEDWSEF</sequence>
<evidence type="ECO:0000259" key="5">
    <source>
        <dbReference type="PROSITE" id="PS50111"/>
    </source>
</evidence>
<dbReference type="InterPro" id="IPR051310">
    <property type="entry name" value="MCP_chemotaxis"/>
</dbReference>
<protein>
    <submittedName>
        <fullName evidence="7">Methyl-accepting chemotaxis protein</fullName>
    </submittedName>
</protein>
<dbReference type="Pfam" id="PF00672">
    <property type="entry name" value="HAMP"/>
    <property type="match status" value="1"/>
</dbReference>
<organism evidence="7 8">
    <name type="scientific">Novosphingobium humi</name>
    <dbReference type="NCBI Taxonomy" id="2282397"/>
    <lineage>
        <taxon>Bacteria</taxon>
        <taxon>Pseudomonadati</taxon>
        <taxon>Pseudomonadota</taxon>
        <taxon>Alphaproteobacteria</taxon>
        <taxon>Sphingomonadales</taxon>
        <taxon>Sphingomonadaceae</taxon>
        <taxon>Novosphingobium</taxon>
    </lineage>
</organism>
<dbReference type="Proteomes" id="UP001218231">
    <property type="component" value="Chromosome"/>
</dbReference>
<keyword evidence="4" id="KW-0472">Membrane</keyword>
<dbReference type="CDD" id="cd11386">
    <property type="entry name" value="MCP_signal"/>
    <property type="match status" value="1"/>
</dbReference>
<evidence type="ECO:0000256" key="1">
    <source>
        <dbReference type="ARBA" id="ARBA00022500"/>
    </source>
</evidence>
<keyword evidence="3" id="KW-0807">Transducer</keyword>
<dbReference type="SMART" id="SM00304">
    <property type="entry name" value="HAMP"/>
    <property type="match status" value="3"/>
</dbReference>
<keyword evidence="1" id="KW-0145">Chemotaxis</keyword>
<reference evidence="7 8" key="1">
    <citation type="submission" date="2023-02" db="EMBL/GenBank/DDBJ databases">
        <title>Genome sequence of Novosphingobium humi KACC 19094.</title>
        <authorList>
            <person name="Kim S."/>
            <person name="Heo J."/>
            <person name="Kwon S.-W."/>
        </authorList>
    </citation>
    <scope>NUCLEOTIDE SEQUENCE [LARGE SCALE GENOMIC DNA]</scope>
    <source>
        <strain evidence="7 8">KACC 19094</strain>
    </source>
</reference>
<dbReference type="Gene3D" id="1.10.287.950">
    <property type="entry name" value="Methyl-accepting chemotaxis protein"/>
    <property type="match status" value="1"/>
</dbReference>
<keyword evidence="4" id="KW-0812">Transmembrane</keyword>
<keyword evidence="4" id="KW-1133">Transmembrane helix</keyword>
<keyword evidence="8" id="KW-1185">Reference proteome</keyword>
<comment type="similarity">
    <text evidence="2">Belongs to the methyl-accepting chemotaxis (MCP) protein family.</text>
</comment>
<evidence type="ECO:0000256" key="4">
    <source>
        <dbReference type="SAM" id="Phobius"/>
    </source>
</evidence>